<name>A0AA88WHJ0_9ASTE</name>
<dbReference type="AlphaFoldDB" id="A0AA88WHJ0"/>
<comment type="caution">
    <text evidence="1">The sequence shown here is derived from an EMBL/GenBank/DDBJ whole genome shotgun (WGS) entry which is preliminary data.</text>
</comment>
<dbReference type="Pfam" id="PF00314">
    <property type="entry name" value="Thaumatin"/>
    <property type="match status" value="1"/>
</dbReference>
<evidence type="ECO:0000313" key="1">
    <source>
        <dbReference type="EMBL" id="KAK3026874.1"/>
    </source>
</evidence>
<organism evidence="1 2">
    <name type="scientific">Escallonia herrerae</name>
    <dbReference type="NCBI Taxonomy" id="1293975"/>
    <lineage>
        <taxon>Eukaryota</taxon>
        <taxon>Viridiplantae</taxon>
        <taxon>Streptophyta</taxon>
        <taxon>Embryophyta</taxon>
        <taxon>Tracheophyta</taxon>
        <taxon>Spermatophyta</taxon>
        <taxon>Magnoliopsida</taxon>
        <taxon>eudicotyledons</taxon>
        <taxon>Gunneridae</taxon>
        <taxon>Pentapetalae</taxon>
        <taxon>asterids</taxon>
        <taxon>campanulids</taxon>
        <taxon>Escalloniales</taxon>
        <taxon>Escalloniaceae</taxon>
        <taxon>Escallonia</taxon>
    </lineage>
</organism>
<reference evidence="1" key="1">
    <citation type="submission" date="2022-12" db="EMBL/GenBank/DDBJ databases">
        <title>Draft genome assemblies for two species of Escallonia (Escalloniales).</title>
        <authorList>
            <person name="Chanderbali A."/>
            <person name="Dervinis C."/>
            <person name="Anghel I."/>
            <person name="Soltis D."/>
            <person name="Soltis P."/>
            <person name="Zapata F."/>
        </authorList>
    </citation>
    <scope>NUCLEOTIDE SEQUENCE</scope>
    <source>
        <strain evidence="1">UCBG64.0493</strain>
        <tissue evidence="1">Leaf</tissue>
    </source>
</reference>
<dbReference type="InterPro" id="IPR001938">
    <property type="entry name" value="Thaumatin"/>
</dbReference>
<dbReference type="SUPFAM" id="SSF49870">
    <property type="entry name" value="Osmotin, thaumatin-like protein"/>
    <property type="match status" value="1"/>
</dbReference>
<gene>
    <name evidence="1" type="ORF">RJ639_042001</name>
</gene>
<evidence type="ECO:0000313" key="2">
    <source>
        <dbReference type="Proteomes" id="UP001188597"/>
    </source>
</evidence>
<dbReference type="InterPro" id="IPR037176">
    <property type="entry name" value="Osmotin/thaumatin-like_sf"/>
</dbReference>
<dbReference type="EMBL" id="JAVXUP010000482">
    <property type="protein sequence ID" value="KAK3026874.1"/>
    <property type="molecule type" value="Genomic_DNA"/>
</dbReference>
<dbReference type="Proteomes" id="UP001188597">
    <property type="component" value="Unassembled WGS sequence"/>
</dbReference>
<proteinExistence type="predicted"/>
<dbReference type="PROSITE" id="PS51367">
    <property type="entry name" value="THAUMATIN_2"/>
    <property type="match status" value="1"/>
</dbReference>
<accession>A0AA88WHJ0</accession>
<keyword evidence="2" id="KW-1185">Reference proteome</keyword>
<protein>
    <submittedName>
        <fullName evidence="1">Uncharacterized protein</fullName>
    </submittedName>
</protein>
<sequence length="157" mass="17405">MELQRHLGVKPSLASGQKGYQIPLKLERRFIISSETHPVTLRSCALVNVRHTTGRRRRILNEFEPRKRVHLHCLASGGFRPWDAALTTTIVMLEPGESASLLIPPSWFGQLWARTLCSYGLIGQFNCLTDDCGTGSEECASAQTVSTVTVAKDIEVI</sequence>
<dbReference type="Gene3D" id="2.60.110.10">
    <property type="entry name" value="Thaumatin"/>
    <property type="match status" value="1"/>
</dbReference>